<dbReference type="AlphaFoldDB" id="A0A067RHX1"/>
<evidence type="ECO:0000313" key="1">
    <source>
        <dbReference type="EMBL" id="KDR23461.1"/>
    </source>
</evidence>
<accession>A0A067RHX1</accession>
<reference evidence="1 2" key="1">
    <citation type="journal article" date="2014" name="Nat. Commun.">
        <title>Molecular traces of alternative social organization in a termite genome.</title>
        <authorList>
            <person name="Terrapon N."/>
            <person name="Li C."/>
            <person name="Robertson H.M."/>
            <person name="Ji L."/>
            <person name="Meng X."/>
            <person name="Booth W."/>
            <person name="Chen Z."/>
            <person name="Childers C.P."/>
            <person name="Glastad K.M."/>
            <person name="Gokhale K."/>
            <person name="Gowin J."/>
            <person name="Gronenberg W."/>
            <person name="Hermansen R.A."/>
            <person name="Hu H."/>
            <person name="Hunt B.G."/>
            <person name="Huylmans A.K."/>
            <person name="Khalil S.M."/>
            <person name="Mitchell R.D."/>
            <person name="Munoz-Torres M.C."/>
            <person name="Mustard J.A."/>
            <person name="Pan H."/>
            <person name="Reese J.T."/>
            <person name="Scharf M.E."/>
            <person name="Sun F."/>
            <person name="Vogel H."/>
            <person name="Xiao J."/>
            <person name="Yang W."/>
            <person name="Yang Z."/>
            <person name="Yang Z."/>
            <person name="Zhou J."/>
            <person name="Zhu J."/>
            <person name="Brent C.S."/>
            <person name="Elsik C.G."/>
            <person name="Goodisman M.A."/>
            <person name="Liberles D.A."/>
            <person name="Roe R.M."/>
            <person name="Vargo E.L."/>
            <person name="Vilcinskas A."/>
            <person name="Wang J."/>
            <person name="Bornberg-Bauer E."/>
            <person name="Korb J."/>
            <person name="Zhang G."/>
            <person name="Liebig J."/>
        </authorList>
    </citation>
    <scope>NUCLEOTIDE SEQUENCE [LARGE SCALE GENOMIC DNA]</scope>
    <source>
        <tissue evidence="1">Whole organism</tissue>
    </source>
</reference>
<proteinExistence type="predicted"/>
<organism evidence="1 2">
    <name type="scientific">Zootermopsis nevadensis</name>
    <name type="common">Dampwood termite</name>
    <dbReference type="NCBI Taxonomy" id="136037"/>
    <lineage>
        <taxon>Eukaryota</taxon>
        <taxon>Metazoa</taxon>
        <taxon>Ecdysozoa</taxon>
        <taxon>Arthropoda</taxon>
        <taxon>Hexapoda</taxon>
        <taxon>Insecta</taxon>
        <taxon>Pterygota</taxon>
        <taxon>Neoptera</taxon>
        <taxon>Polyneoptera</taxon>
        <taxon>Dictyoptera</taxon>
        <taxon>Blattodea</taxon>
        <taxon>Blattoidea</taxon>
        <taxon>Termitoidae</taxon>
        <taxon>Termopsidae</taxon>
        <taxon>Zootermopsis</taxon>
    </lineage>
</organism>
<gene>
    <name evidence="1" type="ORF">L798_08663</name>
</gene>
<dbReference type="Proteomes" id="UP000027135">
    <property type="component" value="Unassembled WGS sequence"/>
</dbReference>
<sequence length="107" mass="12310">MEVNSLTLFGCYYRLRHLFWHLTDVRGEGGSKGGEYDTHWHAYDLQTRSKLTRTITVTHSTNQSISVCGDGVKESERTFRVSKSTINTICSKLLGNVEIQRQFLIQR</sequence>
<evidence type="ECO:0000313" key="2">
    <source>
        <dbReference type="Proteomes" id="UP000027135"/>
    </source>
</evidence>
<keyword evidence="2" id="KW-1185">Reference proteome</keyword>
<dbReference type="EMBL" id="KK852460">
    <property type="protein sequence ID" value="KDR23461.1"/>
    <property type="molecule type" value="Genomic_DNA"/>
</dbReference>
<protein>
    <submittedName>
        <fullName evidence="1">Uncharacterized protein</fullName>
    </submittedName>
</protein>
<dbReference type="InParanoid" id="A0A067RHX1"/>
<name>A0A067RHX1_ZOONE</name>